<dbReference type="GO" id="GO:0005524">
    <property type="term" value="F:ATP binding"/>
    <property type="evidence" value="ECO:0007669"/>
    <property type="project" value="InterPro"/>
</dbReference>
<dbReference type="SUPFAM" id="SSF52374">
    <property type="entry name" value="Nucleotidylyl transferase"/>
    <property type="match status" value="1"/>
</dbReference>
<dbReference type="Proteomes" id="UP000737391">
    <property type="component" value="Unassembled WGS sequence"/>
</dbReference>
<comment type="caution">
    <text evidence="1">The sequence shown here is derived from an EMBL/GenBank/DDBJ whole genome shotgun (WGS) entry which is preliminary data.</text>
</comment>
<dbReference type="InterPro" id="IPR001412">
    <property type="entry name" value="aa-tRNA-synth_I_CS"/>
</dbReference>
<dbReference type="PROSITE" id="PS00178">
    <property type="entry name" value="AA_TRNA_LIGASE_I"/>
    <property type="match status" value="1"/>
</dbReference>
<dbReference type="AlphaFoldDB" id="A0A9P5B728"/>
<gene>
    <name evidence="1" type="ORF">FAGAP_10685</name>
</gene>
<accession>A0A9P5B728</accession>
<keyword evidence="2" id="KW-1185">Reference proteome</keyword>
<dbReference type="EMBL" id="LUFC02000935">
    <property type="protein sequence ID" value="KAF4493201.1"/>
    <property type="molecule type" value="Genomic_DNA"/>
</dbReference>
<dbReference type="GO" id="GO:0004812">
    <property type="term" value="F:aminoacyl-tRNA ligase activity"/>
    <property type="evidence" value="ECO:0007669"/>
    <property type="project" value="InterPro"/>
</dbReference>
<evidence type="ECO:0000313" key="2">
    <source>
        <dbReference type="Proteomes" id="UP000737391"/>
    </source>
</evidence>
<sequence length="510" mass="57200">MNDITIPKGNHPTPLAVNTAFQELADAVSKLLREPLPTPPSHGVITSSDSPTSSREEILLDVQKLVTALMPEKPIFASFHDGMVHDPLGSGAYAFQGGLIQPLAEALVQDETMVACQKASSAHKEISGSSYLHPLPEDTFSNKMPTQPIVIHVGAQPNNSPHLGTLVVFCYAFWLARKLNDHMHSVTDQSTNKPPDVSVELDLVDTAPVSHLSIEIDGIQYQRSLRDVRDVLRRYVQDYYEVMGLLSSWANIPFTIKYQQDLFSHHTMPQVIHHLVKHHSVLGRQLSPQYGALGLRAACRVPECCLSEKHGQLNKYKYNDEMQRWTSNYEAEIIFQCPFHGPHTINTCDSSQLSRLEANAPARNLIRSMSHLLDVGTHHVRVTGSDYAGTYQEVFLYRPLAAWSTLTGLSAGRIPHILYAPLIVDWSGAKLSKSLYVQDGAYDSMKLLGGYGFTSYQELKKKHGGTSYETFKKLWREVEKWFAEPKKLFRMYSIEYLLLVLQESGDISTK</sequence>
<reference evidence="1" key="1">
    <citation type="submission" date="2020-01" db="EMBL/GenBank/DDBJ databases">
        <title>Identification and distribution of gene clusters putatively required for synthesis of sphingolipid metabolism inhibitors in phylogenetically diverse species of the filamentous fungus Fusarium.</title>
        <authorList>
            <person name="Kim H.-S."/>
            <person name="Busman M."/>
            <person name="Brown D.W."/>
            <person name="Divon H."/>
            <person name="Uhlig S."/>
            <person name="Proctor R.H."/>
        </authorList>
    </citation>
    <scope>NUCLEOTIDE SEQUENCE</scope>
    <source>
        <strain evidence="1">NRRL 31653</strain>
    </source>
</reference>
<proteinExistence type="predicted"/>
<protein>
    <submittedName>
        <fullName evidence="1">Uncharacterized protein</fullName>
    </submittedName>
</protein>
<dbReference type="GO" id="GO:0006418">
    <property type="term" value="P:tRNA aminoacylation for protein translation"/>
    <property type="evidence" value="ECO:0007669"/>
    <property type="project" value="InterPro"/>
</dbReference>
<name>A0A9P5B728_9HYPO</name>
<dbReference type="OrthoDB" id="2149705at2759"/>
<evidence type="ECO:0000313" key="1">
    <source>
        <dbReference type="EMBL" id="KAF4493201.1"/>
    </source>
</evidence>
<organism evidence="1 2">
    <name type="scientific">Fusarium agapanthi</name>
    <dbReference type="NCBI Taxonomy" id="1803897"/>
    <lineage>
        <taxon>Eukaryota</taxon>
        <taxon>Fungi</taxon>
        <taxon>Dikarya</taxon>
        <taxon>Ascomycota</taxon>
        <taxon>Pezizomycotina</taxon>
        <taxon>Sordariomycetes</taxon>
        <taxon>Hypocreomycetidae</taxon>
        <taxon>Hypocreales</taxon>
        <taxon>Nectriaceae</taxon>
        <taxon>Fusarium</taxon>
        <taxon>Fusarium fujikuroi species complex</taxon>
    </lineage>
</organism>